<keyword evidence="7" id="KW-0677">Repeat</keyword>
<organism evidence="16 17">
    <name type="scientific">Oryza rufipogon</name>
    <name type="common">Brownbeard rice</name>
    <name type="synonym">Asian wild rice</name>
    <dbReference type="NCBI Taxonomy" id="4529"/>
    <lineage>
        <taxon>Eukaryota</taxon>
        <taxon>Viridiplantae</taxon>
        <taxon>Streptophyta</taxon>
        <taxon>Embryophyta</taxon>
        <taxon>Tracheophyta</taxon>
        <taxon>Spermatophyta</taxon>
        <taxon>Magnoliopsida</taxon>
        <taxon>Liliopsida</taxon>
        <taxon>Poales</taxon>
        <taxon>Poaceae</taxon>
        <taxon>BOP clade</taxon>
        <taxon>Oryzoideae</taxon>
        <taxon>Oryzeae</taxon>
        <taxon>Oryzinae</taxon>
        <taxon>Oryza</taxon>
    </lineage>
</organism>
<comment type="subcellular location">
    <subcellularLocation>
        <location evidence="1">Cell membrane</location>
        <topology evidence="1">Single-pass type I membrane protein</topology>
    </subcellularLocation>
</comment>
<evidence type="ECO:0000256" key="11">
    <source>
        <dbReference type="ARBA" id="ARBA00023180"/>
    </source>
</evidence>
<dbReference type="PANTHER" id="PTHR48052:SF81">
    <property type="entry name" value="LEUCINE-RICH REPEAT-CONTAINING N-TERMINAL PLANT-TYPE DOMAIN-CONTAINING PROTEIN"/>
    <property type="match status" value="1"/>
</dbReference>
<dbReference type="HOGENOM" id="CLU_000288_12_0_1"/>
<keyword evidence="6" id="KW-0732">Signal</keyword>
<dbReference type="PANTHER" id="PTHR48052">
    <property type="entry name" value="UNNAMED PRODUCT"/>
    <property type="match status" value="1"/>
</dbReference>
<proteinExistence type="inferred from homology"/>
<name>A0A0E0NFG2_ORYRU</name>
<dbReference type="Proteomes" id="UP000008022">
    <property type="component" value="Unassembled WGS sequence"/>
</dbReference>
<keyword evidence="4" id="KW-0433">Leucine-rich repeat</keyword>
<evidence type="ECO:0000256" key="12">
    <source>
        <dbReference type="SAM" id="MobiDB-lite"/>
    </source>
</evidence>
<evidence type="ECO:0000259" key="14">
    <source>
        <dbReference type="Pfam" id="PF08263"/>
    </source>
</evidence>
<comment type="similarity">
    <text evidence="2">Belongs to the RLP family.</text>
</comment>
<dbReference type="Pfam" id="PF08263">
    <property type="entry name" value="LRRNT_2"/>
    <property type="match status" value="1"/>
</dbReference>
<keyword evidence="8 13" id="KW-1133">Transmembrane helix</keyword>
<evidence type="ECO:0000256" key="6">
    <source>
        <dbReference type="ARBA" id="ARBA00022729"/>
    </source>
</evidence>
<dbReference type="AlphaFoldDB" id="A0A0E0NFG2"/>
<feature type="region of interest" description="Disordered" evidence="12">
    <location>
        <begin position="124"/>
        <end position="149"/>
    </location>
</feature>
<keyword evidence="10" id="KW-0675">Receptor</keyword>
<reference evidence="16" key="2">
    <citation type="submission" date="2015-06" db="UniProtKB">
        <authorList>
            <consortium name="EnsemblPlants"/>
        </authorList>
    </citation>
    <scope>IDENTIFICATION</scope>
</reference>
<dbReference type="FunFam" id="3.80.10.10:FF:000213">
    <property type="entry name" value="Tyrosine-sulfated glycopeptide receptor 1"/>
    <property type="match status" value="1"/>
</dbReference>
<evidence type="ECO:0000256" key="3">
    <source>
        <dbReference type="ARBA" id="ARBA00022475"/>
    </source>
</evidence>
<dbReference type="OMA" id="EMSDIVM"/>
<dbReference type="FunFam" id="3.80.10.10:FF:000530">
    <property type="entry name" value="Receptor-like protein 2"/>
    <property type="match status" value="1"/>
</dbReference>
<keyword evidence="9 13" id="KW-0472">Membrane</keyword>
<evidence type="ECO:0000256" key="8">
    <source>
        <dbReference type="ARBA" id="ARBA00022989"/>
    </source>
</evidence>
<dbReference type="InterPro" id="IPR022552">
    <property type="entry name" value="UPF_Ycf55"/>
</dbReference>
<dbReference type="Pfam" id="PF00560">
    <property type="entry name" value="LRR_1"/>
    <property type="match status" value="6"/>
</dbReference>
<dbReference type="STRING" id="4529.A0A0E0NFG2"/>
<feature type="transmembrane region" description="Helical" evidence="13">
    <location>
        <begin position="1176"/>
        <end position="1197"/>
    </location>
</feature>
<evidence type="ECO:0000313" key="16">
    <source>
        <dbReference type="EnsemblPlants" id="ORUFI02G19080.2"/>
    </source>
</evidence>
<dbReference type="InterPro" id="IPR013210">
    <property type="entry name" value="LRR_N_plant-typ"/>
</dbReference>
<dbReference type="Pfam" id="PF12452">
    <property type="entry name" value="DUF3685"/>
    <property type="match status" value="2"/>
</dbReference>
<keyword evidence="11" id="KW-0325">Glycoprotein</keyword>
<dbReference type="InterPro" id="IPR001611">
    <property type="entry name" value="Leu-rich_rpt"/>
</dbReference>
<keyword evidence="3" id="KW-1003">Cell membrane</keyword>
<evidence type="ECO:0000256" key="10">
    <source>
        <dbReference type="ARBA" id="ARBA00023170"/>
    </source>
</evidence>
<evidence type="ECO:0000256" key="13">
    <source>
        <dbReference type="SAM" id="Phobius"/>
    </source>
</evidence>
<evidence type="ECO:0000256" key="1">
    <source>
        <dbReference type="ARBA" id="ARBA00004251"/>
    </source>
</evidence>
<dbReference type="InterPro" id="IPR032675">
    <property type="entry name" value="LRR_dom_sf"/>
</dbReference>
<evidence type="ECO:0000256" key="7">
    <source>
        <dbReference type="ARBA" id="ARBA00022737"/>
    </source>
</evidence>
<evidence type="ECO:0000259" key="15">
    <source>
        <dbReference type="Pfam" id="PF23598"/>
    </source>
</evidence>
<feature type="domain" description="Disease resistance R13L4/SHOC-2-like LRR" evidence="15">
    <location>
        <begin position="831"/>
        <end position="1022"/>
    </location>
</feature>
<evidence type="ECO:0000256" key="4">
    <source>
        <dbReference type="ARBA" id="ARBA00022614"/>
    </source>
</evidence>
<evidence type="ECO:0000256" key="5">
    <source>
        <dbReference type="ARBA" id="ARBA00022692"/>
    </source>
</evidence>
<dbReference type="SUPFAM" id="SSF52058">
    <property type="entry name" value="L domain-like"/>
    <property type="match status" value="2"/>
</dbReference>
<keyword evidence="5 13" id="KW-0812">Transmembrane</keyword>
<protein>
    <submittedName>
        <fullName evidence="16">Uncharacterized protein</fullName>
    </submittedName>
</protein>
<accession>A0A0E0NFG2</accession>
<dbReference type="SMART" id="SM00369">
    <property type="entry name" value="LRR_TYP"/>
    <property type="match status" value="6"/>
</dbReference>
<evidence type="ECO:0000256" key="2">
    <source>
        <dbReference type="ARBA" id="ARBA00009592"/>
    </source>
</evidence>
<dbReference type="FunFam" id="3.80.10.10:FF:000403">
    <property type="entry name" value="Receptor-like protein 2"/>
    <property type="match status" value="1"/>
</dbReference>
<keyword evidence="17" id="KW-1185">Reference proteome</keyword>
<dbReference type="InterPro" id="IPR003591">
    <property type="entry name" value="Leu-rich_rpt_typical-subtyp"/>
</dbReference>
<dbReference type="Gramene" id="ORUFI02G19080.2">
    <property type="protein sequence ID" value="ORUFI02G19080.2"/>
    <property type="gene ID" value="ORUFI02G19080"/>
</dbReference>
<reference evidence="17" key="1">
    <citation type="submission" date="2013-06" db="EMBL/GenBank/DDBJ databases">
        <authorList>
            <person name="Zhao Q."/>
        </authorList>
    </citation>
    <scope>NUCLEOTIDE SEQUENCE</scope>
    <source>
        <strain evidence="17">cv. W1943</strain>
    </source>
</reference>
<evidence type="ECO:0000256" key="9">
    <source>
        <dbReference type="ARBA" id="ARBA00023136"/>
    </source>
</evidence>
<dbReference type="eggNOG" id="KOG0619">
    <property type="taxonomic scope" value="Eukaryota"/>
</dbReference>
<feature type="domain" description="Leucine-rich repeat-containing N-terminal plant-type" evidence="14">
    <location>
        <begin position="523"/>
        <end position="563"/>
    </location>
</feature>
<dbReference type="Pfam" id="PF23598">
    <property type="entry name" value="LRR_14"/>
    <property type="match status" value="1"/>
</dbReference>
<dbReference type="InterPro" id="IPR055414">
    <property type="entry name" value="LRR_R13L4/SHOC2-like"/>
</dbReference>
<dbReference type="GO" id="GO:0005886">
    <property type="term" value="C:plasma membrane"/>
    <property type="evidence" value="ECO:0007669"/>
    <property type="project" value="UniProtKB-SubCell"/>
</dbReference>
<dbReference type="EnsemblPlants" id="ORUFI02G19080.2">
    <property type="protein sequence ID" value="ORUFI02G19080.2"/>
    <property type="gene ID" value="ORUFI02G19080"/>
</dbReference>
<dbReference type="Gene3D" id="3.80.10.10">
    <property type="entry name" value="Ribonuclease Inhibitor"/>
    <property type="match status" value="4"/>
</dbReference>
<sequence length="1202" mass="133366">MAGCSLATLRGQHRGRWIQSHSKLPTRIMSINLPKSNHSHKIQLPCQSNLGRKQKTGAFAPLGFHGRCCRIETSVKCYFLQSLVDSESMISPNLLLLSDEALLTISIVFAYLAGVVPSGHAFPHARNHSQNQHLGAPGPSDSGRDMKWLPEGNTRFYPSDTWSKKPCNQMVEMPLRMAAIVRNVPESSELVDGIKWLQISTTLIDGLIEPTFMKWIQEEKAWENSKINEELMKTVTSKIKEDDRILKRFNRLGKSELYLDLLYFLRFGSARSYSYFDAKFLAKHGARILEDLVIFLADAVASIYIELISVDGDMPTDVVGSSLALCSLSTRELQRMRNEVAINGWLHQYFESVVSMYEDRFELYVLSRKLCEKPADNQAEVTNWWRLGFGKPSTVTLLEYVHISSFSLPVRRTKELRALAGWRYYFSLLLEMSDIAMPFIRAVVTKVSAAVSYFWVSMIGRIPAYIGKPCSVACQFLTEILTKKPNHILHANKASSFRMNFFHLALVLLPLSFICPPVGSCIEQERLTLLRFLAELSPPHDNGLAASWRNRTDCCTWEGIICDVDGAVTEILLASRGLEGRISSSLSELTSLSRLNLSYNSLSGGLPPELIFSGSIVVLDVSFNRLGVELQEVDSSSSDWPLQVLNISSNLFTGVFPSTTWEKMSNLVAINASNNSFTGHIPSSFCISSLSFAALDLCYNQFSGEIPAGIGKCSALRMLKAGHNNISGALPDDLFHATSLEYLSFPNNGLQGTIKLVIKLSNLVFLDLGGNSFSGKVPESIGELKKLEELCMDHNYISGELPSTLANCTNLAAIVLVSNKFTGDLAKVNFSNLPNLKTLDLCTNYFTGTIPASIYSCSNLTWLRLSFNKLHGQLPEETEKLKSLTFVSLSYNYFTNITGALHILKSLRNLTTLLIGGNFMHETIPQDETIHGLENLQVLGINDCALTGKIPSWLSKLKKLELLLLYNNQLSGPIPTWIKSLNYLKYVDLSNNSLIGEIPTSLTEMPMLRSDKIADHSNPRLFRMPVFVAPSLQYHTANAFPKMLNLGNNKFSGVIPMEIGQLKALLSLNLSFNNLHGEIPQSASNLKNLMVLDLSSNHLTGEIPSSLANLHFLSNFNISYNDLEGPVPIIGQFSTFPTSSFAGNPKLCSPMLLHRCNSAGAAPVSTIPTKQYIDKVVFAIAFGMFFGVGVLYDQIVVSRFFG</sequence>
<evidence type="ECO:0000313" key="17">
    <source>
        <dbReference type="Proteomes" id="UP000008022"/>
    </source>
</evidence>